<dbReference type="RefSeq" id="WP_377605720.1">
    <property type="nucleotide sequence ID" value="NZ_JBHUME010000013.1"/>
</dbReference>
<dbReference type="EMBL" id="JBHUME010000013">
    <property type="protein sequence ID" value="MFD2614647.1"/>
    <property type="molecule type" value="Genomic_DNA"/>
</dbReference>
<organism evidence="1 2">
    <name type="scientific">Paenibacillus gansuensis</name>
    <dbReference type="NCBI Taxonomy" id="306542"/>
    <lineage>
        <taxon>Bacteria</taxon>
        <taxon>Bacillati</taxon>
        <taxon>Bacillota</taxon>
        <taxon>Bacilli</taxon>
        <taxon>Bacillales</taxon>
        <taxon>Paenibacillaceae</taxon>
        <taxon>Paenibacillus</taxon>
    </lineage>
</organism>
<proteinExistence type="predicted"/>
<reference evidence="2" key="1">
    <citation type="journal article" date="2019" name="Int. J. Syst. Evol. Microbiol.">
        <title>The Global Catalogue of Microorganisms (GCM) 10K type strain sequencing project: providing services to taxonomists for standard genome sequencing and annotation.</title>
        <authorList>
            <consortium name="The Broad Institute Genomics Platform"/>
            <consortium name="The Broad Institute Genome Sequencing Center for Infectious Disease"/>
            <person name="Wu L."/>
            <person name="Ma J."/>
        </authorList>
    </citation>
    <scope>NUCLEOTIDE SEQUENCE [LARGE SCALE GENOMIC DNA]</scope>
    <source>
        <strain evidence="2">KCTC 3950</strain>
    </source>
</reference>
<gene>
    <name evidence="1" type="ORF">ACFSUF_19735</name>
</gene>
<keyword evidence="2" id="KW-1185">Reference proteome</keyword>
<name>A0ABW5PJX0_9BACL</name>
<evidence type="ECO:0000313" key="1">
    <source>
        <dbReference type="EMBL" id="MFD2614647.1"/>
    </source>
</evidence>
<comment type="caution">
    <text evidence="1">The sequence shown here is derived from an EMBL/GenBank/DDBJ whole genome shotgun (WGS) entry which is preliminary data.</text>
</comment>
<sequence>MTNSQNVVVCIMPQDTYDLISETLAADARSKAFDFNLREEIGEAQRTLASGMTTMAIPVESLPNSLLSDTFTAVYMNLLAGIVNRDGLDWKMEAVEAIKCSAAETLRSYYGVNVPQNAKDMLLVEVSSIKSEEELKNKGFVQKGPITTWDVYKGVTEWENEDNIKVLTGDFGGEFFYLGEKTPELLREIVDDNRLCRLLREAEIVMPEGNDEANITRYTWVPFADATKELLAENPQLHVFNVLYDSGNYRIVQGTHRTDGCTGLGYIIARNRVDLGGPDGILIRTDSSYPLQNKVITRK</sequence>
<accession>A0ABW5PJX0</accession>
<protein>
    <submittedName>
        <fullName evidence="1">Uncharacterized protein</fullName>
    </submittedName>
</protein>
<dbReference type="Proteomes" id="UP001597541">
    <property type="component" value="Unassembled WGS sequence"/>
</dbReference>
<evidence type="ECO:0000313" key="2">
    <source>
        <dbReference type="Proteomes" id="UP001597541"/>
    </source>
</evidence>